<gene>
    <name evidence="1" type="ORF">PLEPLA_LOCUS28663</name>
</gene>
<accession>A0A9N7V167</accession>
<evidence type="ECO:0000313" key="2">
    <source>
        <dbReference type="Proteomes" id="UP001153269"/>
    </source>
</evidence>
<proteinExistence type="predicted"/>
<sequence length="128" mass="14939">MQEDATTDLRKMQLRLWEERTKKSRPFLQIHRELSAEQGRDSRIARRTQTWATRWISIAFVATDPSICHRRPGHTSSDILPGRVARKQVGTFKENLWRPGNEEAALWRSYFQFPLSEDGGVGLLHPLR</sequence>
<keyword evidence="2" id="KW-1185">Reference proteome</keyword>
<evidence type="ECO:0000313" key="1">
    <source>
        <dbReference type="EMBL" id="CAB1440869.1"/>
    </source>
</evidence>
<organism evidence="1 2">
    <name type="scientific">Pleuronectes platessa</name>
    <name type="common">European plaice</name>
    <dbReference type="NCBI Taxonomy" id="8262"/>
    <lineage>
        <taxon>Eukaryota</taxon>
        <taxon>Metazoa</taxon>
        <taxon>Chordata</taxon>
        <taxon>Craniata</taxon>
        <taxon>Vertebrata</taxon>
        <taxon>Euteleostomi</taxon>
        <taxon>Actinopterygii</taxon>
        <taxon>Neopterygii</taxon>
        <taxon>Teleostei</taxon>
        <taxon>Neoteleostei</taxon>
        <taxon>Acanthomorphata</taxon>
        <taxon>Carangaria</taxon>
        <taxon>Pleuronectiformes</taxon>
        <taxon>Pleuronectoidei</taxon>
        <taxon>Pleuronectidae</taxon>
        <taxon>Pleuronectes</taxon>
    </lineage>
</organism>
<dbReference type="AlphaFoldDB" id="A0A9N7V167"/>
<name>A0A9N7V167_PLEPL</name>
<reference evidence="1" key="1">
    <citation type="submission" date="2020-03" db="EMBL/GenBank/DDBJ databases">
        <authorList>
            <person name="Weist P."/>
        </authorList>
    </citation>
    <scope>NUCLEOTIDE SEQUENCE</scope>
</reference>
<dbReference type="Proteomes" id="UP001153269">
    <property type="component" value="Unassembled WGS sequence"/>
</dbReference>
<dbReference type="EMBL" id="CADEAL010002535">
    <property type="protein sequence ID" value="CAB1440869.1"/>
    <property type="molecule type" value="Genomic_DNA"/>
</dbReference>
<comment type="caution">
    <text evidence="1">The sequence shown here is derived from an EMBL/GenBank/DDBJ whole genome shotgun (WGS) entry which is preliminary data.</text>
</comment>
<protein>
    <submittedName>
        <fullName evidence="1">Uncharacterized protein</fullName>
    </submittedName>
</protein>